<dbReference type="PROSITE" id="PS50096">
    <property type="entry name" value="IQ"/>
    <property type="match status" value="1"/>
</dbReference>
<name>A0AA35Q5N4_9HYPO</name>
<dbReference type="Gene3D" id="3.20.20.300">
    <property type="entry name" value="Glycoside hydrolase, family 3, N-terminal domain"/>
    <property type="match status" value="1"/>
</dbReference>
<dbReference type="InterPro" id="IPR036962">
    <property type="entry name" value="Glyco_hydro_3_N_sf"/>
</dbReference>
<evidence type="ECO:0000256" key="4">
    <source>
        <dbReference type="ARBA" id="ARBA00023295"/>
    </source>
</evidence>
<keyword evidence="2" id="KW-0378">Hydrolase</keyword>
<accession>A0AA35Q5N4</accession>
<evidence type="ECO:0000256" key="1">
    <source>
        <dbReference type="ARBA" id="ARBA00005336"/>
    </source>
</evidence>
<dbReference type="PANTHER" id="PTHR30480:SF8">
    <property type="entry name" value="PUTATIVE (AFU_ORTHOLOGUE AFUA_8G04060)-RELATED"/>
    <property type="match status" value="1"/>
</dbReference>
<dbReference type="GO" id="GO:0009254">
    <property type="term" value="P:peptidoglycan turnover"/>
    <property type="evidence" value="ECO:0007669"/>
    <property type="project" value="TreeGrafter"/>
</dbReference>
<reference evidence="6" key="1">
    <citation type="submission" date="2023-01" db="EMBL/GenBank/DDBJ databases">
        <authorList>
            <person name="Piombo E."/>
        </authorList>
    </citation>
    <scope>NUCLEOTIDE SEQUENCE</scope>
</reference>
<dbReference type="EMBL" id="CABFNP030001209">
    <property type="protein sequence ID" value="CAI6092430.1"/>
    <property type="molecule type" value="Genomic_DNA"/>
</dbReference>
<keyword evidence="4" id="KW-0326">Glycosidase</keyword>
<keyword evidence="7" id="KW-1185">Reference proteome</keyword>
<sequence>MDQQTLERVLGGLFLVGFNGTVLTDELRELIAGHFVGAVLLTAKNLESANQATQLVQSLQQCAHDAGHERPLLIAIDQEHGSLDSLMDDSITQFPSAMGTAATASASPGLTRQAALATATELRSVGVNWIIGPVLDVLSASRPSPLGVRAFGDDPITVLTHGVETLRGFKEAGVACCGKHFPSYGDAEFADGTEFSLPSIDTTMEELRSRAFIPFRACAQVGLDAILVGGCTLNIAGKTTDYACVDRHVVSGMLRGECQFEGVIISECMAMEALFHEVGISQGTIRAVTAGCDVVVICSSYRAQLEGIDALKIAVQDSSIPLDILLASSAKVNAMKDRCTSWEQALNPPGAGRLADLHKEHLPLSDQLYQGAISLVRDSADNLGRIRKLMSSNKEVVLLSPLIDLFPSTATRKGALHTSSALGPSQLAPGEDSFQAFGALLAKQLQVRLTHTSYSSNGLRRQHEELISRASAVIILTADAVRNAYQYGVTKHANMQCKYQKGEDGLDKPLVVIALSSPHDFLNNGDVQTYLCTYDFTPPSLRNLARLLAGSLSTTSKPPLALARRTDVSSETSPAVRHPQTTLTWLVEQYDDARDRVALGKLLRNVLTKPQYSRFLPIVSNVLGHSPQPACFVVRNSSTGVIFGAAVASAKAARPQNPVSQDNCLFVDPERRGIGIEESLRGHIARHQTLRTLQNI</sequence>
<comment type="similarity">
    <text evidence="1">Belongs to the glycosyl hydrolase 3 family.</text>
</comment>
<dbReference type="Pfam" id="PF00933">
    <property type="entry name" value="Glyco_hydro_3"/>
    <property type="match status" value="1"/>
</dbReference>
<organism evidence="6 7">
    <name type="scientific">Clonostachys chloroleuca</name>
    <dbReference type="NCBI Taxonomy" id="1926264"/>
    <lineage>
        <taxon>Eukaryota</taxon>
        <taxon>Fungi</taxon>
        <taxon>Dikarya</taxon>
        <taxon>Ascomycota</taxon>
        <taxon>Pezizomycotina</taxon>
        <taxon>Sordariomycetes</taxon>
        <taxon>Hypocreomycetidae</taxon>
        <taxon>Hypocreales</taxon>
        <taxon>Bionectriaceae</taxon>
        <taxon>Clonostachys</taxon>
    </lineage>
</organism>
<dbReference type="GO" id="GO:0005975">
    <property type="term" value="P:carbohydrate metabolic process"/>
    <property type="evidence" value="ECO:0007669"/>
    <property type="project" value="InterPro"/>
</dbReference>
<dbReference type="Gene3D" id="3.40.50.1700">
    <property type="entry name" value="Glycoside hydrolase family 3 C-terminal domain"/>
    <property type="match status" value="1"/>
</dbReference>
<dbReference type="AlphaFoldDB" id="A0AA35Q5N4"/>
<dbReference type="GO" id="GO:0004553">
    <property type="term" value="F:hydrolase activity, hydrolyzing O-glycosyl compounds"/>
    <property type="evidence" value="ECO:0007669"/>
    <property type="project" value="InterPro"/>
</dbReference>
<protein>
    <recommendedName>
        <fullName evidence="5">Glycoside hydrolase family 3 N-terminal domain-containing protein</fullName>
    </recommendedName>
</protein>
<proteinExistence type="inferred from homology"/>
<evidence type="ECO:0000256" key="2">
    <source>
        <dbReference type="ARBA" id="ARBA00022801"/>
    </source>
</evidence>
<dbReference type="InterPro" id="IPR050226">
    <property type="entry name" value="NagZ_Beta-hexosaminidase"/>
</dbReference>
<evidence type="ECO:0000256" key="3">
    <source>
        <dbReference type="ARBA" id="ARBA00023180"/>
    </source>
</evidence>
<evidence type="ECO:0000313" key="6">
    <source>
        <dbReference type="EMBL" id="CAI6092430.1"/>
    </source>
</evidence>
<comment type="caution">
    <text evidence="6">The sequence shown here is derived from an EMBL/GenBank/DDBJ whole genome shotgun (WGS) entry which is preliminary data.</text>
</comment>
<evidence type="ECO:0000259" key="5">
    <source>
        <dbReference type="Pfam" id="PF00933"/>
    </source>
</evidence>
<dbReference type="InterPro" id="IPR017853">
    <property type="entry name" value="GH"/>
</dbReference>
<gene>
    <name evidence="6" type="ORF">CCHLO57077_00017978</name>
</gene>
<dbReference type="PANTHER" id="PTHR30480">
    <property type="entry name" value="BETA-HEXOSAMINIDASE-RELATED"/>
    <property type="match status" value="1"/>
</dbReference>
<dbReference type="SUPFAM" id="SSF51445">
    <property type="entry name" value="(Trans)glycosidases"/>
    <property type="match status" value="1"/>
</dbReference>
<evidence type="ECO:0000313" key="7">
    <source>
        <dbReference type="Proteomes" id="UP001160390"/>
    </source>
</evidence>
<keyword evidence="3" id="KW-0325">Glycoprotein</keyword>
<dbReference type="InterPro" id="IPR001764">
    <property type="entry name" value="Glyco_hydro_3_N"/>
</dbReference>
<dbReference type="Proteomes" id="UP001160390">
    <property type="component" value="Unassembled WGS sequence"/>
</dbReference>
<feature type="domain" description="Glycoside hydrolase family 3 N-terminal" evidence="5">
    <location>
        <begin position="16"/>
        <end position="331"/>
    </location>
</feature>
<dbReference type="InterPro" id="IPR036881">
    <property type="entry name" value="Glyco_hydro_3_C_sf"/>
</dbReference>